<evidence type="ECO:0000256" key="5">
    <source>
        <dbReference type="ARBA" id="ARBA00022962"/>
    </source>
</evidence>
<comment type="function">
    <text evidence="10">IGPS catalyzes the conversion of PRFAR and glutamine to IGP, AICAR and glutamate. The HisH subunit catalyzes the hydrolysis of glutamine to glutamate and ammonia as part of the synthesis of IGP and AICAR. The resulting ammonia molecule is channeled to the active site of HisF.</text>
</comment>
<dbReference type="GO" id="GO:0000105">
    <property type="term" value="P:L-histidine biosynthetic process"/>
    <property type="evidence" value="ECO:0007669"/>
    <property type="project" value="UniProtKB-UniRule"/>
</dbReference>
<evidence type="ECO:0000256" key="11">
    <source>
        <dbReference type="PIRSR" id="PIRSR000495-1"/>
    </source>
</evidence>
<evidence type="ECO:0000313" key="14">
    <source>
        <dbReference type="Proteomes" id="UP001596417"/>
    </source>
</evidence>
<dbReference type="InterPro" id="IPR017926">
    <property type="entry name" value="GATASE"/>
</dbReference>
<evidence type="ECO:0000256" key="7">
    <source>
        <dbReference type="ARBA" id="ARBA00023239"/>
    </source>
</evidence>
<dbReference type="EC" id="3.5.1.2" evidence="10"/>
<organism evidence="13 14">
    <name type="scientific">Halocatena marina</name>
    <dbReference type="NCBI Taxonomy" id="2934937"/>
    <lineage>
        <taxon>Archaea</taxon>
        <taxon>Methanobacteriati</taxon>
        <taxon>Methanobacteriota</taxon>
        <taxon>Stenosarchaea group</taxon>
        <taxon>Halobacteria</taxon>
        <taxon>Halobacteriales</taxon>
        <taxon>Natronomonadaceae</taxon>
        <taxon>Halocatena</taxon>
    </lineage>
</organism>
<comment type="subcellular location">
    <subcellularLocation>
        <location evidence="10">Cytoplasm</location>
    </subcellularLocation>
</comment>
<feature type="domain" description="Glutamine amidotransferase" evidence="12">
    <location>
        <begin position="5"/>
        <end position="216"/>
    </location>
</feature>
<dbReference type="Proteomes" id="UP001596417">
    <property type="component" value="Unassembled WGS sequence"/>
</dbReference>
<dbReference type="RefSeq" id="WP_368409068.1">
    <property type="nucleotide sequence ID" value="NZ_CP109979.1"/>
</dbReference>
<dbReference type="GO" id="GO:0016829">
    <property type="term" value="F:lyase activity"/>
    <property type="evidence" value="ECO:0007669"/>
    <property type="project" value="UniProtKB-KW"/>
</dbReference>
<evidence type="ECO:0000259" key="12">
    <source>
        <dbReference type="Pfam" id="PF00117"/>
    </source>
</evidence>
<dbReference type="GeneID" id="76199873"/>
<evidence type="ECO:0000256" key="2">
    <source>
        <dbReference type="ARBA" id="ARBA00011152"/>
    </source>
</evidence>
<dbReference type="EC" id="4.3.2.10" evidence="10"/>
<dbReference type="AlphaFoldDB" id="A0ABD5YQS3"/>
<protein>
    <recommendedName>
        <fullName evidence="10">Imidazole glycerol phosphate synthase subunit HisH</fullName>
        <ecNumber evidence="10">4.3.2.10</ecNumber>
    </recommendedName>
    <alternativeName>
        <fullName evidence="10">IGP synthase glutaminase subunit</fullName>
        <ecNumber evidence="10">3.5.1.2</ecNumber>
    </alternativeName>
    <alternativeName>
        <fullName evidence="10">IGP synthase subunit HisH</fullName>
    </alternativeName>
    <alternativeName>
        <fullName evidence="10">ImGP synthase subunit HisH</fullName>
        <shortName evidence="10">IGPS subunit HisH</shortName>
    </alternativeName>
</protein>
<dbReference type="PANTHER" id="PTHR42701:SF1">
    <property type="entry name" value="IMIDAZOLE GLYCEROL PHOSPHATE SYNTHASE SUBUNIT HISH"/>
    <property type="match status" value="1"/>
</dbReference>
<dbReference type="PANTHER" id="PTHR42701">
    <property type="entry name" value="IMIDAZOLE GLYCEROL PHOSPHATE SYNTHASE SUBUNIT HISH"/>
    <property type="match status" value="1"/>
</dbReference>
<dbReference type="PIRSF" id="PIRSF000495">
    <property type="entry name" value="Amidotransf_hisH"/>
    <property type="match status" value="1"/>
</dbReference>
<gene>
    <name evidence="10 13" type="primary">hisH</name>
    <name evidence="13" type="ORF">ACFQL7_10705</name>
</gene>
<dbReference type="InterPro" id="IPR010139">
    <property type="entry name" value="Imidazole-glycPsynth_HisH"/>
</dbReference>
<evidence type="ECO:0000256" key="6">
    <source>
        <dbReference type="ARBA" id="ARBA00023102"/>
    </source>
</evidence>
<dbReference type="Pfam" id="PF00117">
    <property type="entry name" value="GATase"/>
    <property type="match status" value="1"/>
</dbReference>
<proteinExistence type="inferred from homology"/>
<comment type="subunit">
    <text evidence="2 10">Heterodimer of HisH and HisF.</text>
</comment>
<dbReference type="GO" id="GO:0005737">
    <property type="term" value="C:cytoplasm"/>
    <property type="evidence" value="ECO:0007669"/>
    <property type="project" value="UniProtKB-SubCell"/>
</dbReference>
<dbReference type="GO" id="GO:0004359">
    <property type="term" value="F:glutaminase activity"/>
    <property type="evidence" value="ECO:0007669"/>
    <property type="project" value="UniProtKB-EC"/>
</dbReference>
<evidence type="ECO:0000313" key="13">
    <source>
        <dbReference type="EMBL" id="MFC7190277.1"/>
    </source>
</evidence>
<feature type="active site" evidence="10 11">
    <location>
        <position position="202"/>
    </location>
</feature>
<comment type="pathway">
    <text evidence="1 10">Amino-acid biosynthesis; L-histidine biosynthesis; L-histidine from 5-phospho-alpha-D-ribose 1-diphosphate: step 5/9.</text>
</comment>
<name>A0ABD5YQS3_9EURY</name>
<comment type="caution">
    <text evidence="13">The sequence shown here is derived from an EMBL/GenBank/DDBJ whole genome shotgun (WGS) entry which is preliminary data.</text>
</comment>
<reference evidence="13 14" key="1">
    <citation type="journal article" date="2019" name="Int. J. Syst. Evol. Microbiol.">
        <title>The Global Catalogue of Microorganisms (GCM) 10K type strain sequencing project: providing services to taxonomists for standard genome sequencing and annotation.</title>
        <authorList>
            <consortium name="The Broad Institute Genomics Platform"/>
            <consortium name="The Broad Institute Genome Sequencing Center for Infectious Disease"/>
            <person name="Wu L."/>
            <person name="Ma J."/>
        </authorList>
    </citation>
    <scope>NUCLEOTIDE SEQUENCE [LARGE SCALE GENOMIC DNA]</scope>
    <source>
        <strain evidence="13 14">RDMS1</strain>
    </source>
</reference>
<accession>A0ABD5YQS3</accession>
<keyword evidence="5 10" id="KW-0315">Glutamine amidotransferase</keyword>
<evidence type="ECO:0000256" key="4">
    <source>
        <dbReference type="ARBA" id="ARBA00022801"/>
    </source>
</evidence>
<keyword evidence="14" id="KW-1185">Reference proteome</keyword>
<feature type="active site" evidence="10 11">
    <location>
        <position position="200"/>
    </location>
</feature>
<dbReference type="InterPro" id="IPR029062">
    <property type="entry name" value="Class_I_gatase-like"/>
</dbReference>
<dbReference type="HAMAP" id="MF_00278">
    <property type="entry name" value="HisH"/>
    <property type="match status" value="1"/>
</dbReference>
<evidence type="ECO:0000256" key="1">
    <source>
        <dbReference type="ARBA" id="ARBA00005091"/>
    </source>
</evidence>
<keyword evidence="3 10" id="KW-0028">Amino-acid biosynthesis</keyword>
<dbReference type="CDD" id="cd01748">
    <property type="entry name" value="GATase1_IGP_Synthase"/>
    <property type="match status" value="1"/>
</dbReference>
<keyword evidence="10" id="KW-0963">Cytoplasm</keyword>
<comment type="catalytic activity">
    <reaction evidence="9 10">
        <text>L-glutamine + H2O = L-glutamate + NH4(+)</text>
        <dbReference type="Rhea" id="RHEA:15889"/>
        <dbReference type="ChEBI" id="CHEBI:15377"/>
        <dbReference type="ChEBI" id="CHEBI:28938"/>
        <dbReference type="ChEBI" id="CHEBI:29985"/>
        <dbReference type="ChEBI" id="CHEBI:58359"/>
        <dbReference type="EC" id="3.5.1.2"/>
    </reaction>
</comment>
<evidence type="ECO:0000256" key="8">
    <source>
        <dbReference type="ARBA" id="ARBA00047838"/>
    </source>
</evidence>
<evidence type="ECO:0000256" key="9">
    <source>
        <dbReference type="ARBA" id="ARBA00049534"/>
    </source>
</evidence>
<comment type="catalytic activity">
    <reaction evidence="8 10">
        <text>5-[(5-phospho-1-deoxy-D-ribulos-1-ylimino)methylamino]-1-(5-phospho-beta-D-ribosyl)imidazole-4-carboxamide + L-glutamine = D-erythro-1-(imidazol-4-yl)glycerol 3-phosphate + 5-amino-1-(5-phospho-beta-D-ribosyl)imidazole-4-carboxamide + L-glutamate + H(+)</text>
        <dbReference type="Rhea" id="RHEA:24793"/>
        <dbReference type="ChEBI" id="CHEBI:15378"/>
        <dbReference type="ChEBI" id="CHEBI:29985"/>
        <dbReference type="ChEBI" id="CHEBI:58278"/>
        <dbReference type="ChEBI" id="CHEBI:58359"/>
        <dbReference type="ChEBI" id="CHEBI:58475"/>
        <dbReference type="ChEBI" id="CHEBI:58525"/>
        <dbReference type="EC" id="4.3.2.10"/>
    </reaction>
</comment>
<keyword evidence="4 10" id="KW-0378">Hydrolase</keyword>
<evidence type="ECO:0000256" key="3">
    <source>
        <dbReference type="ARBA" id="ARBA00022605"/>
    </source>
</evidence>
<dbReference type="PROSITE" id="PS51273">
    <property type="entry name" value="GATASE_TYPE_1"/>
    <property type="match status" value="1"/>
</dbReference>
<dbReference type="NCBIfam" id="TIGR01855">
    <property type="entry name" value="IMP_synth_hisH"/>
    <property type="match status" value="1"/>
</dbReference>
<dbReference type="EMBL" id="JBHTAX010000001">
    <property type="protein sequence ID" value="MFC7190277.1"/>
    <property type="molecule type" value="Genomic_DNA"/>
</dbReference>
<keyword evidence="7 10" id="KW-0456">Lyase</keyword>
<sequence>MNVTIIDYGVGNLRSLQRGLERAGAVVSVSDDPAVISDAESLVLPGVGAFEECMRNSEPFHDVLIEKAADTPILGICVGLQLMFTESTEGAPEGEVVEGLDLLDGRVERLPDSVNVPHMGWNELTAKREHPLVGGITDNVATATSQTDGAVDSVDDPYVYFVHSYCAAVSKQTVASCEYGRKFTAVAANEAGNVMGTQFHPEKSGEAGLRILQNFVTYARSTTNGGQRLPTEH</sequence>
<evidence type="ECO:0000256" key="10">
    <source>
        <dbReference type="HAMAP-Rule" id="MF_00278"/>
    </source>
</evidence>
<dbReference type="Gene3D" id="3.40.50.880">
    <property type="match status" value="1"/>
</dbReference>
<keyword evidence="6 10" id="KW-0368">Histidine biosynthesis</keyword>
<dbReference type="SUPFAM" id="SSF52317">
    <property type="entry name" value="Class I glutamine amidotransferase-like"/>
    <property type="match status" value="1"/>
</dbReference>
<dbReference type="GO" id="GO:0000107">
    <property type="term" value="F:imidazoleglycerol-phosphate synthase activity"/>
    <property type="evidence" value="ECO:0007669"/>
    <property type="project" value="UniProtKB-UniRule"/>
</dbReference>
<feature type="active site" description="Nucleophile" evidence="10 11">
    <location>
        <position position="77"/>
    </location>
</feature>